<dbReference type="EMBL" id="LLXJ01009838">
    <property type="protein sequence ID" value="PKB92806.1"/>
    <property type="molecule type" value="Genomic_DNA"/>
</dbReference>
<sequence length="72" mass="8509">MIQIKNKQILENPDGSSSLPFRIRLKRLRTFPLLHFSREHLSGTGFRLEDKFWLSGFFGILDFNFPGSFGYW</sequence>
<name>A0A2N0NE03_9GLOM</name>
<evidence type="ECO:0000313" key="2">
    <source>
        <dbReference type="Proteomes" id="UP000232722"/>
    </source>
</evidence>
<protein>
    <submittedName>
        <fullName evidence="1">Uncharacterized protein</fullName>
    </submittedName>
</protein>
<dbReference type="AlphaFoldDB" id="A0A2N0NE03"/>
<dbReference type="Proteomes" id="UP000232722">
    <property type="component" value="Unassembled WGS sequence"/>
</dbReference>
<organism evidence="1 2">
    <name type="scientific">Rhizophagus irregularis</name>
    <dbReference type="NCBI Taxonomy" id="588596"/>
    <lineage>
        <taxon>Eukaryota</taxon>
        <taxon>Fungi</taxon>
        <taxon>Fungi incertae sedis</taxon>
        <taxon>Mucoromycota</taxon>
        <taxon>Glomeromycotina</taxon>
        <taxon>Glomeromycetes</taxon>
        <taxon>Glomerales</taxon>
        <taxon>Glomeraceae</taxon>
        <taxon>Rhizophagus</taxon>
    </lineage>
</organism>
<reference evidence="1 2" key="2">
    <citation type="submission" date="2017-09" db="EMBL/GenBank/DDBJ databases">
        <title>Extensive intraspecific genome diversity in a model arbuscular mycorrhizal fungus.</title>
        <authorList>
            <person name="Chen E.C."/>
            <person name="Morin E."/>
            <person name="Beaudet D."/>
            <person name="Noel J."/>
            <person name="Ndikumana S."/>
            <person name="Charron P."/>
            <person name="St-Onge C."/>
            <person name="Giorgi J."/>
            <person name="Grigoriev I.V."/>
            <person name="Roux C."/>
            <person name="Martin F.M."/>
            <person name="Corradi N."/>
        </authorList>
    </citation>
    <scope>NUCLEOTIDE SEQUENCE [LARGE SCALE GENOMIC DNA]</scope>
    <source>
        <strain evidence="1 2">A5</strain>
    </source>
</reference>
<comment type="caution">
    <text evidence="1">The sequence shown here is derived from an EMBL/GenBank/DDBJ whole genome shotgun (WGS) entry which is preliminary data.</text>
</comment>
<gene>
    <name evidence="1" type="ORF">RhiirA5_443327</name>
</gene>
<evidence type="ECO:0000313" key="1">
    <source>
        <dbReference type="EMBL" id="PKB92806.1"/>
    </source>
</evidence>
<accession>A0A2N0NE03</accession>
<proteinExistence type="predicted"/>
<reference evidence="1 2" key="1">
    <citation type="submission" date="2016-04" db="EMBL/GenBank/DDBJ databases">
        <title>Genome analyses suggest a sexual origin of heterokaryosis in a supposedly ancient asexual fungus.</title>
        <authorList>
            <person name="Ropars J."/>
            <person name="Sedzielewska K."/>
            <person name="Noel J."/>
            <person name="Charron P."/>
            <person name="Farinelli L."/>
            <person name="Marton T."/>
            <person name="Kruger M."/>
            <person name="Pelin A."/>
            <person name="Brachmann A."/>
            <person name="Corradi N."/>
        </authorList>
    </citation>
    <scope>NUCLEOTIDE SEQUENCE [LARGE SCALE GENOMIC DNA]</scope>
    <source>
        <strain evidence="1 2">A5</strain>
    </source>
</reference>